<dbReference type="Proteomes" id="UP000625316">
    <property type="component" value="Unassembled WGS sequence"/>
</dbReference>
<feature type="region of interest" description="Disordered" evidence="1">
    <location>
        <begin position="40"/>
        <end position="62"/>
    </location>
</feature>
<organism evidence="4 5">
    <name type="scientific">Romeriopsis navalis LEGE 11480</name>
    <dbReference type="NCBI Taxonomy" id="2777977"/>
    <lineage>
        <taxon>Bacteria</taxon>
        <taxon>Bacillati</taxon>
        <taxon>Cyanobacteriota</taxon>
        <taxon>Cyanophyceae</taxon>
        <taxon>Leptolyngbyales</taxon>
        <taxon>Leptolyngbyaceae</taxon>
        <taxon>Romeriopsis</taxon>
        <taxon>Romeriopsis navalis</taxon>
    </lineage>
</organism>
<dbReference type="PIRSF" id="PIRSF037221">
    <property type="entry name" value="DUF1517"/>
    <property type="match status" value="1"/>
</dbReference>
<dbReference type="Pfam" id="PF07466">
    <property type="entry name" value="DUF1517"/>
    <property type="match status" value="1"/>
</dbReference>
<keyword evidence="3" id="KW-0732">Signal</keyword>
<evidence type="ECO:0000256" key="3">
    <source>
        <dbReference type="SAM" id="SignalP"/>
    </source>
</evidence>
<name>A0A928VSL5_9CYAN</name>
<accession>A0A928VSL5</accession>
<gene>
    <name evidence="4" type="ORF">IQ266_18765</name>
</gene>
<dbReference type="InterPro" id="IPR010903">
    <property type="entry name" value="DUF1517"/>
</dbReference>
<proteinExistence type="predicted"/>
<keyword evidence="2" id="KW-0472">Membrane</keyword>
<evidence type="ECO:0000256" key="1">
    <source>
        <dbReference type="SAM" id="MobiDB-lite"/>
    </source>
</evidence>
<dbReference type="RefSeq" id="WP_264326607.1">
    <property type="nucleotide sequence ID" value="NZ_JADEXQ010000075.1"/>
</dbReference>
<dbReference type="InterPro" id="IPR053023">
    <property type="entry name" value="FLAP_modulator"/>
</dbReference>
<keyword evidence="2" id="KW-1133">Transmembrane helix</keyword>
<sequence length="323" mass="34253">MKKILTQRFKPLLKTVVVFTMIFSLVFGQAHDALAAGRSGGRMGGGSFRRSAPSRSYRAPSSGGYRGSYGGYGGGYGRGGGGFFFFPSPWLFLGGGGGSLFTLLILAAIGSYLFQAFRQAADGQTTAGVSNPSVSVAKVQVGLLADARSLQKELNQIAMKSNTGNSAGLAKLLQESTLALLRHPEYWVYGGSQTKQARLESAEAEFNRMILMERSKVAGETLSNIAGELKQKDGSAIAVSTPEELAQRDPGAYIVVTLIVGTEGKLNLPTINGDDDLRTALNVLGAVSSDKLLAVEVLWTPQAEGDVLTRDEMVSDYPSLKLV</sequence>
<comment type="caution">
    <text evidence="4">The sequence shown here is derived from an EMBL/GenBank/DDBJ whole genome shotgun (WGS) entry which is preliminary data.</text>
</comment>
<evidence type="ECO:0000256" key="2">
    <source>
        <dbReference type="SAM" id="Phobius"/>
    </source>
</evidence>
<dbReference type="EMBL" id="JADEXQ010000075">
    <property type="protein sequence ID" value="MBE9031780.1"/>
    <property type="molecule type" value="Genomic_DNA"/>
</dbReference>
<feature type="chain" id="PRO_5037817539" evidence="3">
    <location>
        <begin position="36"/>
        <end position="323"/>
    </location>
</feature>
<dbReference type="PANTHER" id="PTHR33975">
    <property type="entry name" value="MYELIN-ASSOCIATED OLIGODENDROCYTE BASIC PROTEIN"/>
    <property type="match status" value="1"/>
</dbReference>
<evidence type="ECO:0000313" key="5">
    <source>
        <dbReference type="Proteomes" id="UP000625316"/>
    </source>
</evidence>
<keyword evidence="2" id="KW-0812">Transmembrane</keyword>
<evidence type="ECO:0000313" key="4">
    <source>
        <dbReference type="EMBL" id="MBE9031780.1"/>
    </source>
</evidence>
<keyword evidence="5" id="KW-1185">Reference proteome</keyword>
<protein>
    <submittedName>
        <fullName evidence="4">DUF1517 domain-containing protein</fullName>
    </submittedName>
</protein>
<feature type="transmembrane region" description="Helical" evidence="2">
    <location>
        <begin position="90"/>
        <end position="114"/>
    </location>
</feature>
<dbReference type="PANTHER" id="PTHR33975:SF2">
    <property type="entry name" value="MYELIN-ASSOCIATED OLIGODENDROCYTE BASIC PROTEIN"/>
    <property type="match status" value="1"/>
</dbReference>
<feature type="signal peptide" evidence="3">
    <location>
        <begin position="1"/>
        <end position="35"/>
    </location>
</feature>
<feature type="compositionally biased region" description="Low complexity" evidence="1">
    <location>
        <begin position="48"/>
        <end position="62"/>
    </location>
</feature>
<reference evidence="4" key="1">
    <citation type="submission" date="2020-10" db="EMBL/GenBank/DDBJ databases">
        <authorList>
            <person name="Castelo-Branco R."/>
            <person name="Eusebio N."/>
            <person name="Adriana R."/>
            <person name="Vieira A."/>
            <person name="Brugerolle De Fraissinette N."/>
            <person name="Rezende De Castro R."/>
            <person name="Schneider M.P."/>
            <person name="Vasconcelos V."/>
            <person name="Leao P.N."/>
        </authorList>
    </citation>
    <scope>NUCLEOTIDE SEQUENCE</scope>
    <source>
        <strain evidence="4">LEGE 11480</strain>
    </source>
</reference>
<dbReference type="AlphaFoldDB" id="A0A928VSL5"/>